<evidence type="ECO:0000313" key="6">
    <source>
        <dbReference type="Proteomes" id="UP000292408"/>
    </source>
</evidence>
<evidence type="ECO:0000256" key="3">
    <source>
        <dbReference type="ARBA" id="ARBA00022691"/>
    </source>
</evidence>
<dbReference type="RefSeq" id="WP_241971261.1">
    <property type="nucleotide sequence ID" value="NZ_SGXT01000011.1"/>
</dbReference>
<evidence type="ECO:0000256" key="1">
    <source>
        <dbReference type="ARBA" id="ARBA00022603"/>
    </source>
</evidence>
<dbReference type="PANTHER" id="PTHR43464">
    <property type="entry name" value="METHYLTRANSFERASE"/>
    <property type="match status" value="1"/>
</dbReference>
<organism evidence="5 6">
    <name type="scientific">Microcella alkaliphila</name>
    <dbReference type="NCBI Taxonomy" id="279828"/>
    <lineage>
        <taxon>Bacteria</taxon>
        <taxon>Bacillati</taxon>
        <taxon>Actinomycetota</taxon>
        <taxon>Actinomycetes</taxon>
        <taxon>Micrococcales</taxon>
        <taxon>Microbacteriaceae</taxon>
        <taxon>Microcella</taxon>
    </lineage>
</organism>
<sequence length="242" mass="26450">MIDLRHRAADARELMDDPDCDVDALELTYGHFATVNAAVSDIGGIFADEIAPRAMGRSASRPVRVLDIGTGGADLPRALLTRAARAGLPLEVVAIDPDPRAIGWARTQALPPGLDLREATTADLVAAGERFDVVLSNHVVHHLDARELGALFADSEALLAPGGVAAHHDLARSRLGYVGYDLGMRVLYPTLFRGSLLHVDGLISIRRSHTPRELRHALPPGWSVRHYRVPWRLVIRHERPHE</sequence>
<evidence type="ECO:0000256" key="2">
    <source>
        <dbReference type="ARBA" id="ARBA00022679"/>
    </source>
</evidence>
<dbReference type="PANTHER" id="PTHR43464:SF19">
    <property type="entry name" value="UBIQUINONE BIOSYNTHESIS O-METHYLTRANSFERASE, MITOCHONDRIAL"/>
    <property type="match status" value="1"/>
</dbReference>
<dbReference type="GO" id="GO:0032259">
    <property type="term" value="P:methylation"/>
    <property type="evidence" value="ECO:0007669"/>
    <property type="project" value="UniProtKB-KW"/>
</dbReference>
<name>A0A4V6MCF1_9MICO</name>
<dbReference type="EMBL" id="SGXT01000011">
    <property type="protein sequence ID" value="RZT64349.1"/>
    <property type="molecule type" value="Genomic_DNA"/>
</dbReference>
<protein>
    <submittedName>
        <fullName evidence="5">Methyltransferase family protein</fullName>
    </submittedName>
</protein>
<gene>
    <name evidence="5" type="ORF">EV140_0593</name>
</gene>
<reference evidence="5 6" key="1">
    <citation type="journal article" date="2015" name="Stand. Genomic Sci.">
        <title>Genomic Encyclopedia of Bacterial and Archaeal Type Strains, Phase III: the genomes of soil and plant-associated and newly described type strains.</title>
        <authorList>
            <person name="Whitman W.B."/>
            <person name="Woyke T."/>
            <person name="Klenk H.P."/>
            <person name="Zhou Y."/>
            <person name="Lilburn T.G."/>
            <person name="Beck B.J."/>
            <person name="De Vos P."/>
            <person name="Vandamme P."/>
            <person name="Eisen J.A."/>
            <person name="Garrity G."/>
            <person name="Hugenholtz P."/>
            <person name="Kyrpides N.C."/>
        </authorList>
    </citation>
    <scope>NUCLEOTIDE SEQUENCE [LARGE SCALE GENOMIC DNA]</scope>
    <source>
        <strain evidence="5 6">AC4r</strain>
    </source>
</reference>
<keyword evidence="1 5" id="KW-0489">Methyltransferase</keyword>
<keyword evidence="6" id="KW-1185">Reference proteome</keyword>
<dbReference type="Proteomes" id="UP000292408">
    <property type="component" value="Unassembled WGS sequence"/>
</dbReference>
<feature type="domain" description="Methyltransferase" evidence="4">
    <location>
        <begin position="65"/>
        <end position="163"/>
    </location>
</feature>
<dbReference type="CDD" id="cd02440">
    <property type="entry name" value="AdoMet_MTases"/>
    <property type="match status" value="1"/>
</dbReference>
<evidence type="ECO:0000313" key="5">
    <source>
        <dbReference type="EMBL" id="RZT64349.1"/>
    </source>
</evidence>
<dbReference type="InterPro" id="IPR029063">
    <property type="entry name" value="SAM-dependent_MTases_sf"/>
</dbReference>
<evidence type="ECO:0000259" key="4">
    <source>
        <dbReference type="Pfam" id="PF13649"/>
    </source>
</evidence>
<proteinExistence type="predicted"/>
<dbReference type="GO" id="GO:0008168">
    <property type="term" value="F:methyltransferase activity"/>
    <property type="evidence" value="ECO:0007669"/>
    <property type="project" value="UniProtKB-KW"/>
</dbReference>
<dbReference type="Gene3D" id="3.40.50.150">
    <property type="entry name" value="Vaccinia Virus protein VP39"/>
    <property type="match status" value="1"/>
</dbReference>
<dbReference type="Pfam" id="PF13649">
    <property type="entry name" value="Methyltransf_25"/>
    <property type="match status" value="1"/>
</dbReference>
<dbReference type="SUPFAM" id="SSF53335">
    <property type="entry name" value="S-adenosyl-L-methionine-dependent methyltransferases"/>
    <property type="match status" value="1"/>
</dbReference>
<dbReference type="AlphaFoldDB" id="A0A4V6MCF1"/>
<keyword evidence="2 5" id="KW-0808">Transferase</keyword>
<keyword evidence="3" id="KW-0949">S-adenosyl-L-methionine</keyword>
<dbReference type="InterPro" id="IPR041698">
    <property type="entry name" value="Methyltransf_25"/>
</dbReference>
<comment type="caution">
    <text evidence="5">The sequence shown here is derived from an EMBL/GenBank/DDBJ whole genome shotgun (WGS) entry which is preliminary data.</text>
</comment>
<accession>A0A4V6MCF1</accession>